<evidence type="ECO:0000256" key="1">
    <source>
        <dbReference type="ARBA" id="ARBA00010203"/>
    </source>
</evidence>
<evidence type="ECO:0000256" key="7">
    <source>
        <dbReference type="ARBA" id="ARBA00049120"/>
    </source>
</evidence>
<gene>
    <name evidence="8" type="ordered locus">Dshi_1917</name>
</gene>
<protein>
    <recommendedName>
        <fullName evidence="2">site-specific DNA-methyltransferase (cytosine-N(4)-specific)</fullName>
        <ecNumber evidence="2">2.1.1.113</ecNumber>
    </recommendedName>
</protein>
<dbReference type="GO" id="GO:0032259">
    <property type="term" value="P:methylation"/>
    <property type="evidence" value="ECO:0007669"/>
    <property type="project" value="UniProtKB-KW"/>
</dbReference>
<dbReference type="InterPro" id="IPR017985">
    <property type="entry name" value="MeTrfase_CN4_CS"/>
</dbReference>
<proteinExistence type="inferred from homology"/>
<dbReference type="EMBL" id="CP000830">
    <property type="protein sequence ID" value="ABV93659.1"/>
    <property type="molecule type" value="Genomic_DNA"/>
</dbReference>
<evidence type="ECO:0000256" key="5">
    <source>
        <dbReference type="ARBA" id="ARBA00022691"/>
    </source>
</evidence>
<dbReference type="PROSITE" id="PS00093">
    <property type="entry name" value="N4_MTASE"/>
    <property type="match status" value="1"/>
</dbReference>
<dbReference type="InterPro" id="IPR029063">
    <property type="entry name" value="SAM-dependent_MTases_sf"/>
</dbReference>
<evidence type="ECO:0000256" key="4">
    <source>
        <dbReference type="ARBA" id="ARBA00022679"/>
    </source>
</evidence>
<dbReference type="STRING" id="398580.Dshi_1917"/>
<dbReference type="GO" id="GO:0009307">
    <property type="term" value="P:DNA restriction-modification system"/>
    <property type="evidence" value="ECO:0007669"/>
    <property type="project" value="UniProtKB-KW"/>
</dbReference>
<dbReference type="eggNOG" id="COG0863">
    <property type="taxonomic scope" value="Bacteria"/>
</dbReference>
<dbReference type="EC" id="2.1.1.113" evidence="2"/>
<dbReference type="Proteomes" id="UP000006833">
    <property type="component" value="Chromosome"/>
</dbReference>
<dbReference type="AlphaFoldDB" id="A8LNE6"/>
<keyword evidence="9" id="KW-1185">Reference proteome</keyword>
<evidence type="ECO:0000256" key="6">
    <source>
        <dbReference type="ARBA" id="ARBA00022747"/>
    </source>
</evidence>
<evidence type="ECO:0000256" key="2">
    <source>
        <dbReference type="ARBA" id="ARBA00012185"/>
    </source>
</evidence>
<evidence type="ECO:0000256" key="3">
    <source>
        <dbReference type="ARBA" id="ARBA00022603"/>
    </source>
</evidence>
<dbReference type="Gene3D" id="3.40.50.150">
    <property type="entry name" value="Vaccinia Virus protein VP39"/>
    <property type="match status" value="1"/>
</dbReference>
<reference evidence="9" key="1">
    <citation type="journal article" date="2010" name="ISME J.">
        <title>The complete genome sequence of the algal symbiont Dinoroseobacter shibae: a hitchhiker's guide to life in the sea.</title>
        <authorList>
            <person name="Wagner-Dobler I."/>
            <person name="Ballhausen B."/>
            <person name="Berger M."/>
            <person name="Brinkhoff T."/>
            <person name="Buchholz I."/>
            <person name="Bunk B."/>
            <person name="Cypionka H."/>
            <person name="Daniel R."/>
            <person name="Drepper T."/>
            <person name="Gerdts G."/>
            <person name="Hahnke S."/>
            <person name="Han C."/>
            <person name="Jahn D."/>
            <person name="Kalhoefer D."/>
            <person name="Kiss H."/>
            <person name="Klenk H.P."/>
            <person name="Kyrpides N."/>
            <person name="Liebl W."/>
            <person name="Liesegang H."/>
            <person name="Meincke L."/>
            <person name="Pati A."/>
            <person name="Petersen J."/>
            <person name="Piekarski T."/>
            <person name="Pommerenke C."/>
            <person name="Pradella S."/>
            <person name="Pukall R."/>
            <person name="Rabus R."/>
            <person name="Stackebrandt E."/>
            <person name="Thole S."/>
            <person name="Thompson L."/>
            <person name="Tielen P."/>
            <person name="Tomasch J."/>
            <person name="von Jan M."/>
            <person name="Wanphrut N."/>
            <person name="Wichels A."/>
            <person name="Zech H."/>
            <person name="Simon M."/>
        </authorList>
    </citation>
    <scope>NUCLEOTIDE SEQUENCE [LARGE SCALE GENOMIC DNA]</scope>
    <source>
        <strain evidence="9">DSM 16493 / NCIMB 14021 / DFL 12</strain>
    </source>
</reference>
<comment type="catalytic activity">
    <reaction evidence="7">
        <text>a 2'-deoxycytidine in DNA + S-adenosyl-L-methionine = an N(4)-methyl-2'-deoxycytidine in DNA + S-adenosyl-L-homocysteine + H(+)</text>
        <dbReference type="Rhea" id="RHEA:16857"/>
        <dbReference type="Rhea" id="RHEA-COMP:11369"/>
        <dbReference type="Rhea" id="RHEA-COMP:13674"/>
        <dbReference type="ChEBI" id="CHEBI:15378"/>
        <dbReference type="ChEBI" id="CHEBI:57856"/>
        <dbReference type="ChEBI" id="CHEBI:59789"/>
        <dbReference type="ChEBI" id="CHEBI:85452"/>
        <dbReference type="ChEBI" id="CHEBI:137933"/>
        <dbReference type="EC" id="2.1.1.113"/>
    </reaction>
</comment>
<organism evidence="8 9">
    <name type="scientific">Dinoroseobacter shibae (strain DSM 16493 / NCIMB 14021 / DFL 12)</name>
    <dbReference type="NCBI Taxonomy" id="398580"/>
    <lineage>
        <taxon>Bacteria</taxon>
        <taxon>Pseudomonadati</taxon>
        <taxon>Pseudomonadota</taxon>
        <taxon>Alphaproteobacteria</taxon>
        <taxon>Rhodobacterales</taxon>
        <taxon>Roseobacteraceae</taxon>
        <taxon>Dinoroseobacter</taxon>
    </lineage>
</organism>
<dbReference type="HOGENOM" id="CLU_027633_0_0_5"/>
<accession>A8LNE6</accession>
<sequence length="482" mass="54650">MHASWMRHIGSATGDTSCEALSLRVREITKNEDRMTLSSIDPQSDAAPLAEDLYRHYRELERTIRVNEQSTRTTYRSPVNFIESMQMPRHRWFPYKEGFSPSFVKEFLSASVKIEDGLILDPFSGSGTTPLVAGELRLRGLGFDVSPLTSFVAKTKAVVMSAAELRSLRDVIFDFDKSPLRSRAPEPNNATVQRYFETEVLEALLRSKAFFQEIDCPKINALFKLAFLSAIEPFSTHRKAGNGVKKKTRYSWPVSDADCMSAVKRFMIQKLEMFAADIEHTPEFIPPEFRQESCLGDALSAEVEDVSAVLTSPPYANCFDYSKIYMSELWLGDFFKSKTDQQAFRQASVRSHVHATWADRYNEFGIPIVDDVIRRHIEQQDLWSPRIGSMLSGYFADLGNLLDNLRGRVRSGGRLGFVVGNSFYGGVAVATDLLLADLGRQSGYEVDEVRVYRGVIPSSQQYQKLGNNRKYMRESMVVLRRP</sequence>
<keyword evidence="6" id="KW-0680">Restriction system</keyword>
<comment type="similarity">
    <text evidence="1">Belongs to the N(4)/N(6)-methyltransferase family. N(4) subfamily.</text>
</comment>
<keyword evidence="3 8" id="KW-0489">Methyltransferase</keyword>
<keyword evidence="4" id="KW-0808">Transferase</keyword>
<evidence type="ECO:0000313" key="8">
    <source>
        <dbReference type="EMBL" id="ABV93659.1"/>
    </source>
</evidence>
<name>A8LNE6_DINSH</name>
<evidence type="ECO:0000313" key="9">
    <source>
        <dbReference type="Proteomes" id="UP000006833"/>
    </source>
</evidence>
<dbReference type="SUPFAM" id="SSF53335">
    <property type="entry name" value="S-adenosyl-L-methionine-dependent methyltransferases"/>
    <property type="match status" value="1"/>
</dbReference>
<dbReference type="GO" id="GO:0015667">
    <property type="term" value="F:site-specific DNA-methyltransferase (cytosine-N4-specific) activity"/>
    <property type="evidence" value="ECO:0007669"/>
    <property type="project" value="UniProtKB-EC"/>
</dbReference>
<keyword evidence="5" id="KW-0949">S-adenosyl-L-methionine</keyword>
<dbReference type="GO" id="GO:0003677">
    <property type="term" value="F:DNA binding"/>
    <property type="evidence" value="ECO:0007669"/>
    <property type="project" value="InterPro"/>
</dbReference>
<dbReference type="REBASE" id="16489">
    <property type="entry name" value="M1.Dsh12II"/>
</dbReference>
<dbReference type="KEGG" id="dsh:Dshi_1917"/>